<evidence type="ECO:0000256" key="1">
    <source>
        <dbReference type="ARBA" id="ARBA00004651"/>
    </source>
</evidence>
<dbReference type="Pfam" id="PF00664">
    <property type="entry name" value="ABC_membrane"/>
    <property type="match status" value="1"/>
</dbReference>
<evidence type="ECO:0000256" key="9">
    <source>
        <dbReference type="SAM" id="Phobius"/>
    </source>
</evidence>
<dbReference type="PANTHER" id="PTHR43394:SF1">
    <property type="entry name" value="ATP-BINDING CASSETTE SUB-FAMILY B MEMBER 10, MITOCHONDRIAL"/>
    <property type="match status" value="1"/>
</dbReference>
<dbReference type="PANTHER" id="PTHR43394">
    <property type="entry name" value="ATP-DEPENDENT PERMEASE MDL1, MITOCHONDRIAL"/>
    <property type="match status" value="1"/>
</dbReference>
<feature type="transmembrane region" description="Helical" evidence="9">
    <location>
        <begin position="124"/>
        <end position="148"/>
    </location>
</feature>
<dbReference type="InterPro" id="IPR036640">
    <property type="entry name" value="ABC1_TM_sf"/>
</dbReference>
<feature type="domain" description="ABC transmembrane type-1" evidence="11">
    <location>
        <begin position="16"/>
        <end position="297"/>
    </location>
</feature>
<evidence type="ECO:0000256" key="6">
    <source>
        <dbReference type="ARBA" id="ARBA00022840"/>
    </source>
</evidence>
<keyword evidence="6 12" id="KW-0067">ATP-binding</keyword>
<dbReference type="PROSITE" id="PS50893">
    <property type="entry name" value="ABC_TRANSPORTER_2"/>
    <property type="match status" value="1"/>
</dbReference>
<comment type="caution">
    <text evidence="12">The sequence shown here is derived from an EMBL/GenBank/DDBJ whole genome shotgun (WGS) entry which is preliminary data.</text>
</comment>
<sequence length="579" mass="63654">MEILRPHLQRYWQEIVGAVLAVIVAAVTALWQPHLLQAVLNAILTNDGVLVKRYGIELIVVALIGILAGVANVFFAARLAQGVTSDLREETYRKIQTFSFGNIEHFSSGSLVVRLINDMNQITNFVMTLVMQLIRVPVLFVGSFILGVVTIPRLWWVEVSLITIIVLVAYFIFKRMGALFERVQTYMDKVNLQVKEELQGIRVVKSFNQEGKQQADFNQTSEQLNQVDLVIGYLFSASFPAFTLVSYLGVALAIYLVAQTVTIHPHEIAALSAYITYLTILTMAIIIGGMTSMAFSRGLVSLGRIKEVLVTKPDVEFEQSGFKGKLQGNVTFKEVSFAYPDAKEGDLSLADISFQVQAGQMIGIVGATGAGKSTLAQLIARLYDPTTGTIEIDGHDLKTLSEETLRQTVSFVLQKALLFSGTIESNLKQGKYDATSEELERAIGIAQAAEFVNRYQEGLGHEIEERSANLSGGQKQRLSIARGVVGQPPILILDDSTSALDAKSEKLVQEALAKHLQNTTTFIIAEKIVSVLKADQILVLDQGRLVAKGTHQELLASSPLYQEIYASQKAKERMVAVDD</sequence>
<evidence type="ECO:0000259" key="10">
    <source>
        <dbReference type="PROSITE" id="PS50893"/>
    </source>
</evidence>
<dbReference type="Proteomes" id="UP000234579">
    <property type="component" value="Unassembled WGS sequence"/>
</dbReference>
<dbReference type="InterPro" id="IPR027417">
    <property type="entry name" value="P-loop_NTPase"/>
</dbReference>
<gene>
    <name evidence="12" type="ORF">CYR79_04325</name>
</gene>
<dbReference type="InterPro" id="IPR003593">
    <property type="entry name" value="AAA+_ATPase"/>
</dbReference>
<keyword evidence="7 9" id="KW-1133">Transmembrane helix</keyword>
<name>A0A2I2ABL9_9LACO</name>
<evidence type="ECO:0000256" key="4">
    <source>
        <dbReference type="ARBA" id="ARBA00022692"/>
    </source>
</evidence>
<evidence type="ECO:0000256" key="3">
    <source>
        <dbReference type="ARBA" id="ARBA00022475"/>
    </source>
</evidence>
<proteinExistence type="predicted"/>
<protein>
    <submittedName>
        <fullName evidence="12">Multidrug ABC transporter ATP-binding protein</fullName>
    </submittedName>
</protein>
<dbReference type="Gene3D" id="1.20.1560.10">
    <property type="entry name" value="ABC transporter type 1, transmembrane domain"/>
    <property type="match status" value="1"/>
</dbReference>
<keyword evidence="4 9" id="KW-0812">Transmembrane</keyword>
<dbReference type="GO" id="GO:0005886">
    <property type="term" value="C:plasma membrane"/>
    <property type="evidence" value="ECO:0007669"/>
    <property type="project" value="UniProtKB-SubCell"/>
</dbReference>
<keyword evidence="8 9" id="KW-0472">Membrane</keyword>
<dbReference type="PROSITE" id="PS00211">
    <property type="entry name" value="ABC_TRANSPORTER_1"/>
    <property type="match status" value="1"/>
</dbReference>
<feature type="transmembrane region" description="Helical" evidence="9">
    <location>
        <begin position="54"/>
        <end position="75"/>
    </location>
</feature>
<dbReference type="InterPro" id="IPR003439">
    <property type="entry name" value="ABC_transporter-like_ATP-bd"/>
</dbReference>
<dbReference type="PROSITE" id="PS50929">
    <property type="entry name" value="ABC_TM1F"/>
    <property type="match status" value="1"/>
</dbReference>
<dbReference type="GO" id="GO:0005524">
    <property type="term" value="F:ATP binding"/>
    <property type="evidence" value="ECO:0007669"/>
    <property type="project" value="UniProtKB-KW"/>
</dbReference>
<dbReference type="RefSeq" id="WP_101811621.1">
    <property type="nucleotide sequence ID" value="NZ_PKGI01000022.1"/>
</dbReference>
<keyword evidence="3" id="KW-1003">Cell membrane</keyword>
<dbReference type="AlphaFoldDB" id="A0A2I2ABL9"/>
<feature type="transmembrane region" description="Helical" evidence="9">
    <location>
        <begin position="154"/>
        <end position="173"/>
    </location>
</feature>
<keyword evidence="5" id="KW-0547">Nucleotide-binding</keyword>
<evidence type="ECO:0000256" key="8">
    <source>
        <dbReference type="ARBA" id="ARBA00023136"/>
    </source>
</evidence>
<dbReference type="SMART" id="SM00382">
    <property type="entry name" value="AAA"/>
    <property type="match status" value="1"/>
</dbReference>
<evidence type="ECO:0000256" key="2">
    <source>
        <dbReference type="ARBA" id="ARBA00022448"/>
    </source>
</evidence>
<feature type="transmembrane region" description="Helical" evidence="9">
    <location>
        <begin position="230"/>
        <end position="256"/>
    </location>
</feature>
<dbReference type="GO" id="GO:0016887">
    <property type="term" value="F:ATP hydrolysis activity"/>
    <property type="evidence" value="ECO:0007669"/>
    <property type="project" value="InterPro"/>
</dbReference>
<feature type="domain" description="ABC transporter" evidence="10">
    <location>
        <begin position="330"/>
        <end position="567"/>
    </location>
</feature>
<reference evidence="13" key="1">
    <citation type="submission" date="2017-12" db="EMBL/GenBank/DDBJ databases">
        <authorList>
            <person name="Christensen H."/>
        </authorList>
    </citation>
    <scope>NUCLEOTIDE SEQUENCE [LARGE SCALE GENOMIC DNA]</scope>
    <source>
        <strain evidence="13">268A</strain>
    </source>
</reference>
<evidence type="ECO:0000313" key="12">
    <source>
        <dbReference type="EMBL" id="PLA76763.1"/>
    </source>
</evidence>
<keyword evidence="2" id="KW-0813">Transport</keyword>
<dbReference type="Pfam" id="PF00005">
    <property type="entry name" value="ABC_tran"/>
    <property type="match status" value="1"/>
</dbReference>
<evidence type="ECO:0000259" key="11">
    <source>
        <dbReference type="PROSITE" id="PS50929"/>
    </source>
</evidence>
<dbReference type="SUPFAM" id="SSF52540">
    <property type="entry name" value="P-loop containing nucleoside triphosphate hydrolases"/>
    <property type="match status" value="1"/>
</dbReference>
<dbReference type="SUPFAM" id="SSF90123">
    <property type="entry name" value="ABC transporter transmembrane region"/>
    <property type="match status" value="1"/>
</dbReference>
<dbReference type="InterPro" id="IPR011527">
    <property type="entry name" value="ABC1_TM_dom"/>
</dbReference>
<evidence type="ECO:0000256" key="5">
    <source>
        <dbReference type="ARBA" id="ARBA00022741"/>
    </source>
</evidence>
<dbReference type="InterPro" id="IPR017871">
    <property type="entry name" value="ABC_transporter-like_CS"/>
</dbReference>
<organism evidence="12 13">
    <name type="scientific">Ligilactobacillus agilis</name>
    <dbReference type="NCBI Taxonomy" id="1601"/>
    <lineage>
        <taxon>Bacteria</taxon>
        <taxon>Bacillati</taxon>
        <taxon>Bacillota</taxon>
        <taxon>Bacilli</taxon>
        <taxon>Lactobacillales</taxon>
        <taxon>Lactobacillaceae</taxon>
        <taxon>Ligilactobacillus</taxon>
    </lineage>
</organism>
<dbReference type="InterPro" id="IPR039421">
    <property type="entry name" value="Type_1_exporter"/>
</dbReference>
<evidence type="ECO:0000313" key="13">
    <source>
        <dbReference type="Proteomes" id="UP000234579"/>
    </source>
</evidence>
<dbReference type="GO" id="GO:0015421">
    <property type="term" value="F:ABC-type oligopeptide transporter activity"/>
    <property type="evidence" value="ECO:0007669"/>
    <property type="project" value="TreeGrafter"/>
</dbReference>
<feature type="transmembrane region" description="Helical" evidence="9">
    <location>
        <begin position="268"/>
        <end position="295"/>
    </location>
</feature>
<feature type="transmembrane region" description="Helical" evidence="9">
    <location>
        <begin position="12"/>
        <end position="34"/>
    </location>
</feature>
<dbReference type="Gene3D" id="3.40.50.300">
    <property type="entry name" value="P-loop containing nucleotide triphosphate hydrolases"/>
    <property type="match status" value="1"/>
</dbReference>
<evidence type="ECO:0000256" key="7">
    <source>
        <dbReference type="ARBA" id="ARBA00022989"/>
    </source>
</evidence>
<dbReference type="CDD" id="cd18548">
    <property type="entry name" value="ABC_6TM_Tm287_like"/>
    <property type="match status" value="1"/>
</dbReference>
<accession>A0A2I2ABL9</accession>
<comment type="subcellular location">
    <subcellularLocation>
        <location evidence="1">Cell membrane</location>
        <topology evidence="1">Multi-pass membrane protein</topology>
    </subcellularLocation>
</comment>
<dbReference type="EMBL" id="PKGI01000022">
    <property type="protein sequence ID" value="PLA76763.1"/>
    <property type="molecule type" value="Genomic_DNA"/>
</dbReference>
<dbReference type="FunFam" id="3.40.50.300:FF:000221">
    <property type="entry name" value="Multidrug ABC transporter ATP-binding protein"/>
    <property type="match status" value="1"/>
</dbReference>